<dbReference type="InterPro" id="IPR050300">
    <property type="entry name" value="GDXG_lipolytic_enzyme"/>
</dbReference>
<evidence type="ECO:0000313" key="5">
    <source>
        <dbReference type="EMBL" id="WDE98879.1"/>
    </source>
</evidence>
<reference evidence="5 6" key="1">
    <citation type="submission" date="2023-02" db="EMBL/GenBank/DDBJ databases">
        <title>Genome sequence of Lentisphaera profundi SAORIC-696.</title>
        <authorList>
            <person name="Kim e."/>
            <person name="Cho J.-C."/>
            <person name="Choi A."/>
            <person name="Kang I."/>
        </authorList>
    </citation>
    <scope>NUCLEOTIDE SEQUENCE [LARGE SCALE GENOMIC DNA]</scope>
    <source>
        <strain evidence="5 6">SAORIC-696</strain>
    </source>
</reference>
<name>A0ABY7W012_9BACT</name>
<keyword evidence="2 5" id="KW-0378">Hydrolase</keyword>
<evidence type="ECO:0000256" key="1">
    <source>
        <dbReference type="ARBA" id="ARBA00010515"/>
    </source>
</evidence>
<evidence type="ECO:0000259" key="4">
    <source>
        <dbReference type="Pfam" id="PF20434"/>
    </source>
</evidence>
<dbReference type="GO" id="GO:0016787">
    <property type="term" value="F:hydrolase activity"/>
    <property type="evidence" value="ECO:0007669"/>
    <property type="project" value="UniProtKB-KW"/>
</dbReference>
<proteinExistence type="inferred from homology"/>
<keyword evidence="6" id="KW-1185">Reference proteome</keyword>
<evidence type="ECO:0000256" key="3">
    <source>
        <dbReference type="SAM" id="SignalP"/>
    </source>
</evidence>
<comment type="similarity">
    <text evidence="1">Belongs to the 'GDXG' lipolytic enzyme family.</text>
</comment>
<dbReference type="Pfam" id="PF20434">
    <property type="entry name" value="BD-FAE"/>
    <property type="match status" value="1"/>
</dbReference>
<accession>A0ABY7W012</accession>
<gene>
    <name evidence="5" type="ORF">PQO03_13650</name>
</gene>
<protein>
    <submittedName>
        <fullName evidence="5">Alpha/beta hydrolase</fullName>
    </submittedName>
</protein>
<dbReference type="SUPFAM" id="SSF53474">
    <property type="entry name" value="alpha/beta-Hydrolases"/>
    <property type="match status" value="1"/>
</dbReference>
<keyword evidence="3" id="KW-0732">Signal</keyword>
<feature type="domain" description="BD-FAE-like" evidence="4">
    <location>
        <begin position="63"/>
        <end position="253"/>
    </location>
</feature>
<feature type="chain" id="PRO_5046173003" evidence="3">
    <location>
        <begin position="20"/>
        <end position="315"/>
    </location>
</feature>
<evidence type="ECO:0000313" key="6">
    <source>
        <dbReference type="Proteomes" id="UP001214250"/>
    </source>
</evidence>
<evidence type="ECO:0000256" key="2">
    <source>
        <dbReference type="ARBA" id="ARBA00022801"/>
    </source>
</evidence>
<dbReference type="InterPro" id="IPR029058">
    <property type="entry name" value="AB_hydrolase_fold"/>
</dbReference>
<sequence length="315" mass="34931">MKSILFTLLSLFLISSAFADTNKSSKPQVKQKKDIYYNPPASVADVSYGSDERNVLDFWQAPGEGPHPLYFYIHGGGWLGGDKSRVFRVQDYLDKGISVASINYRLTKTDILPAPVHDAARALQFVRSKAQEWNIDKKKVVLAGGSAGACTAMWIACHDDLANPESSDPVERESTRVSGIVVAGGQTSIDPKQAGPWIGPKVYHGMIIMAVGEQNIEAVFKNYAQHEKLFKEFSPINHLTQDDPPLYLSYGDHMEVPAASFGSGIHHGMFGIKMKEKSEQVDHKKVFLNISKHQKSEAYSDPKAFIYELLLGEKK</sequence>
<dbReference type="PANTHER" id="PTHR48081">
    <property type="entry name" value="AB HYDROLASE SUPERFAMILY PROTEIN C4A8.06C"/>
    <property type="match status" value="1"/>
</dbReference>
<dbReference type="Proteomes" id="UP001214250">
    <property type="component" value="Chromosome 2"/>
</dbReference>
<dbReference type="RefSeq" id="WP_274153748.1">
    <property type="nucleotide sequence ID" value="NZ_CP117812.1"/>
</dbReference>
<dbReference type="InterPro" id="IPR049492">
    <property type="entry name" value="BD-FAE-like_dom"/>
</dbReference>
<dbReference type="EMBL" id="CP117812">
    <property type="protein sequence ID" value="WDE98879.1"/>
    <property type="molecule type" value="Genomic_DNA"/>
</dbReference>
<feature type="signal peptide" evidence="3">
    <location>
        <begin position="1"/>
        <end position="19"/>
    </location>
</feature>
<dbReference type="Gene3D" id="3.40.50.1820">
    <property type="entry name" value="alpha/beta hydrolase"/>
    <property type="match status" value="1"/>
</dbReference>
<organism evidence="5 6">
    <name type="scientific">Lentisphaera profundi</name>
    <dbReference type="NCBI Taxonomy" id="1658616"/>
    <lineage>
        <taxon>Bacteria</taxon>
        <taxon>Pseudomonadati</taxon>
        <taxon>Lentisphaerota</taxon>
        <taxon>Lentisphaeria</taxon>
        <taxon>Lentisphaerales</taxon>
        <taxon>Lentisphaeraceae</taxon>
        <taxon>Lentisphaera</taxon>
    </lineage>
</organism>
<dbReference type="PANTHER" id="PTHR48081:SF30">
    <property type="entry name" value="ACETYL-HYDROLASE LIPR-RELATED"/>
    <property type="match status" value="1"/>
</dbReference>